<evidence type="ECO:0000256" key="3">
    <source>
        <dbReference type="ARBA" id="ARBA00022771"/>
    </source>
</evidence>
<dbReference type="GO" id="GO:0016567">
    <property type="term" value="P:protein ubiquitination"/>
    <property type="evidence" value="ECO:0007669"/>
    <property type="project" value="InterPro"/>
</dbReference>
<name>A0A7H9HR02_9SACH</name>
<reference evidence="10 11" key="1">
    <citation type="submission" date="2020-06" db="EMBL/GenBank/DDBJ databases">
        <title>The yeast mating-type switching endonuclease HO is a domesticated member of an unorthodox homing genetic element family.</title>
        <authorList>
            <person name="Coughlan A.Y."/>
            <person name="Lombardi L."/>
            <person name="Braun-Galleani S."/>
            <person name="Martos A.R."/>
            <person name="Galeote V."/>
            <person name="Bigey F."/>
            <person name="Dequin S."/>
            <person name="Byrne K.P."/>
            <person name="Wolfe K.H."/>
        </authorList>
    </citation>
    <scope>NUCLEOTIDE SEQUENCE [LARGE SCALE GENOMIC DNA]</scope>
    <source>
        <strain evidence="10 11">CBS2947</strain>
    </source>
</reference>
<evidence type="ECO:0000259" key="8">
    <source>
        <dbReference type="PROSITE" id="PS50158"/>
    </source>
</evidence>
<dbReference type="InterPro" id="IPR013083">
    <property type="entry name" value="Znf_RING/FYVE/PHD"/>
</dbReference>
<evidence type="ECO:0000256" key="4">
    <source>
        <dbReference type="ARBA" id="ARBA00022833"/>
    </source>
</evidence>
<accession>A0A7H9HR02</accession>
<evidence type="ECO:0000256" key="2">
    <source>
        <dbReference type="ARBA" id="ARBA00022723"/>
    </source>
</evidence>
<dbReference type="InterPro" id="IPR001878">
    <property type="entry name" value="Znf_CCHC"/>
</dbReference>
<evidence type="ECO:0000259" key="9">
    <source>
        <dbReference type="PROSITE" id="PS51282"/>
    </source>
</evidence>
<dbReference type="InterPro" id="IPR025829">
    <property type="entry name" value="Zn_knuckle_CX2CX3GHX4C"/>
</dbReference>
<dbReference type="SUPFAM" id="SSF57756">
    <property type="entry name" value="Retrovirus zinc finger-like domains"/>
    <property type="match status" value="1"/>
</dbReference>
<dbReference type="EMBL" id="CP059270">
    <property type="protein sequence ID" value="QLQ80168.1"/>
    <property type="molecule type" value="Genomic_DNA"/>
</dbReference>
<evidence type="ECO:0000313" key="11">
    <source>
        <dbReference type="Proteomes" id="UP000510647"/>
    </source>
</evidence>
<dbReference type="GO" id="GO:0003676">
    <property type="term" value="F:nucleic acid binding"/>
    <property type="evidence" value="ECO:0007669"/>
    <property type="project" value="InterPro"/>
</dbReference>
<evidence type="ECO:0008006" key="12">
    <source>
        <dbReference type="Google" id="ProtNLM"/>
    </source>
</evidence>
<keyword evidence="11" id="KW-1185">Reference proteome</keyword>
<dbReference type="CDD" id="cd16620">
    <property type="entry name" value="vRING-HC-C4C4_RBBP6"/>
    <property type="match status" value="1"/>
</dbReference>
<evidence type="ECO:0000256" key="6">
    <source>
        <dbReference type="PROSITE-ProRule" id="PRU00047"/>
    </source>
</evidence>
<feature type="region of interest" description="Disordered" evidence="7">
    <location>
        <begin position="366"/>
        <end position="390"/>
    </location>
</feature>
<evidence type="ECO:0000256" key="5">
    <source>
        <dbReference type="ARBA" id="ARBA00023242"/>
    </source>
</evidence>
<dbReference type="SMART" id="SM00343">
    <property type="entry name" value="ZnF_C2HC"/>
    <property type="match status" value="1"/>
</dbReference>
<evidence type="ECO:0000256" key="7">
    <source>
        <dbReference type="SAM" id="MobiDB-lite"/>
    </source>
</evidence>
<dbReference type="Pfam" id="PF13696">
    <property type="entry name" value="zf-CCHC_2"/>
    <property type="match status" value="1"/>
</dbReference>
<dbReference type="PANTHER" id="PTHR15439">
    <property type="entry name" value="RETINOBLASTOMA-BINDING PROTEIN 6"/>
    <property type="match status" value="1"/>
</dbReference>
<comment type="subcellular location">
    <subcellularLocation>
        <location evidence="1">Nucleus</location>
    </subcellularLocation>
</comment>
<proteinExistence type="predicted"/>
<gene>
    <name evidence="10" type="ORF">HG537_0D01690</name>
</gene>
<dbReference type="Proteomes" id="UP000510647">
    <property type="component" value="Chromosome 4"/>
</dbReference>
<dbReference type="Gene3D" id="3.10.20.90">
    <property type="entry name" value="Phosphatidylinositol 3-kinase Catalytic Subunit, Chain A, domain 1"/>
    <property type="match status" value="1"/>
</dbReference>
<dbReference type="InterPro" id="IPR036875">
    <property type="entry name" value="Znf_CCHC_sf"/>
</dbReference>
<dbReference type="GO" id="GO:0006397">
    <property type="term" value="P:mRNA processing"/>
    <property type="evidence" value="ECO:0007669"/>
    <property type="project" value="InterPro"/>
</dbReference>
<dbReference type="PROSITE" id="PS51282">
    <property type="entry name" value="DWNN"/>
    <property type="match status" value="1"/>
</dbReference>
<dbReference type="GO" id="GO:0005634">
    <property type="term" value="C:nucleus"/>
    <property type="evidence" value="ECO:0007669"/>
    <property type="project" value="UniProtKB-SubCell"/>
</dbReference>
<dbReference type="GO" id="GO:0006511">
    <property type="term" value="P:ubiquitin-dependent protein catabolic process"/>
    <property type="evidence" value="ECO:0007669"/>
    <property type="project" value="TreeGrafter"/>
</dbReference>
<evidence type="ECO:0000313" key="10">
    <source>
        <dbReference type="EMBL" id="QLQ80168.1"/>
    </source>
</evidence>
<dbReference type="InterPro" id="IPR014891">
    <property type="entry name" value="DWNN_domain"/>
</dbReference>
<dbReference type="SUPFAM" id="SSF57850">
    <property type="entry name" value="RING/U-box"/>
    <property type="match status" value="1"/>
</dbReference>
<keyword evidence="4" id="KW-0862">Zinc</keyword>
<dbReference type="PROSITE" id="PS50158">
    <property type="entry name" value="ZF_CCHC"/>
    <property type="match status" value="1"/>
</dbReference>
<sequence>MSSTIFYRFRSLKDTGRIMFDGTGLTVFDLKREIIQENKLGDGTDFQLKVYNPDTNEEFEDDSYVVPRSSSVLVRRSPAIKQFSGHGMYRNSGGVGNATRYVTGKPRVFQKKQAVSSNEPGVVSGVTEEERIANMFANQENQWEQTQQEMSSATPVFYRAQSGENEGPPPPGYMCYRCGARDHWIKNCPTNSDPNFEGKRIRRTTGIPKKFLKSVEIDPNNITPEEMSQRKIMVTDEGKFVVQVADEQSWEDYQRKQQNRLLNKADAMWQKGYFKNLPKELTCPITGGLLKDPVRTTKCCNKVFSKIALEDALLETDFVCPECQTPDILLDQLVEDEEKDKQVKEFLKEAKMDTEIDNKRQMETNGVDSTKKTKIDGNVPLPPMPFGMPPFPMFPPPIPFMNIPKNQDKK</sequence>
<keyword evidence="5" id="KW-0539">Nucleus</keyword>
<dbReference type="InterPro" id="IPR033489">
    <property type="entry name" value="RBBP6"/>
</dbReference>
<dbReference type="GO" id="GO:0008270">
    <property type="term" value="F:zinc ion binding"/>
    <property type="evidence" value="ECO:0007669"/>
    <property type="project" value="UniProtKB-KW"/>
</dbReference>
<dbReference type="AlphaFoldDB" id="A0A7H9HR02"/>
<dbReference type="SMART" id="SM01180">
    <property type="entry name" value="DWNN"/>
    <property type="match status" value="1"/>
</dbReference>
<dbReference type="PANTHER" id="PTHR15439:SF0">
    <property type="entry name" value="CELL DIVISION CYCLE AND APOPTOSIS REGULATOR PROTEIN 1-RELATED"/>
    <property type="match status" value="1"/>
</dbReference>
<feature type="domain" description="DWNN" evidence="9">
    <location>
        <begin position="5"/>
        <end position="78"/>
    </location>
</feature>
<keyword evidence="2" id="KW-0479">Metal-binding</keyword>
<feature type="domain" description="CCHC-type" evidence="8">
    <location>
        <begin position="175"/>
        <end position="189"/>
    </location>
</feature>
<dbReference type="Gene3D" id="4.10.60.10">
    <property type="entry name" value="Zinc finger, CCHC-type"/>
    <property type="match status" value="1"/>
</dbReference>
<feature type="compositionally biased region" description="Pro residues" evidence="7">
    <location>
        <begin position="380"/>
        <end position="390"/>
    </location>
</feature>
<dbReference type="OrthoDB" id="106784at2759"/>
<organism evidence="10 11">
    <name type="scientific">Torulaspora globosa</name>
    <dbReference type="NCBI Taxonomy" id="48254"/>
    <lineage>
        <taxon>Eukaryota</taxon>
        <taxon>Fungi</taxon>
        <taxon>Dikarya</taxon>
        <taxon>Ascomycota</taxon>
        <taxon>Saccharomycotina</taxon>
        <taxon>Saccharomycetes</taxon>
        <taxon>Saccharomycetales</taxon>
        <taxon>Saccharomycetaceae</taxon>
        <taxon>Torulaspora</taxon>
    </lineage>
</organism>
<evidence type="ECO:0000256" key="1">
    <source>
        <dbReference type="ARBA" id="ARBA00004123"/>
    </source>
</evidence>
<protein>
    <recommendedName>
        <fullName evidence="12">DWNN-domain-containing protein</fullName>
    </recommendedName>
</protein>
<dbReference type="FunFam" id="4.10.60.10:FF:000005">
    <property type="entry name" value="E3 ubiquitin-protein ligase RBBP6"/>
    <property type="match status" value="1"/>
</dbReference>
<dbReference type="GO" id="GO:0061630">
    <property type="term" value="F:ubiquitin protein ligase activity"/>
    <property type="evidence" value="ECO:0007669"/>
    <property type="project" value="InterPro"/>
</dbReference>
<keyword evidence="3 6" id="KW-0863">Zinc-finger</keyword>
<dbReference type="Pfam" id="PF08783">
    <property type="entry name" value="DWNN"/>
    <property type="match status" value="1"/>
</dbReference>
<dbReference type="Gene3D" id="3.30.40.10">
    <property type="entry name" value="Zinc/RING finger domain, C3HC4 (zinc finger)"/>
    <property type="match status" value="1"/>
</dbReference>